<dbReference type="AlphaFoldDB" id="A0A9R1CVV8"/>
<accession>A0A9R1CVV8</accession>
<organism evidence="2 3">
    <name type="scientific">Natronomonas aquatica</name>
    <dbReference type="NCBI Taxonomy" id="2841590"/>
    <lineage>
        <taxon>Archaea</taxon>
        <taxon>Methanobacteriati</taxon>
        <taxon>Methanobacteriota</taxon>
        <taxon>Stenosarchaea group</taxon>
        <taxon>Halobacteria</taxon>
        <taxon>Halobacteriales</taxon>
        <taxon>Natronomonadaceae</taxon>
        <taxon>Natronomonas</taxon>
    </lineage>
</organism>
<reference evidence="2" key="1">
    <citation type="journal article" date="2023" name="Front. Microbiol.">
        <title>Genomic-based phylogenetic and metabolic analyses of the genus Natronomonas, and description of Natronomonas aquatica sp. nov.</title>
        <authorList>
            <person name="Garcia-Roldan A."/>
            <person name="Duran-Viseras A."/>
            <person name="de la Haba R.R."/>
            <person name="Corral P."/>
            <person name="Sanchez-Porro C."/>
            <person name="Ventosa A."/>
        </authorList>
    </citation>
    <scope>NUCLEOTIDE SEQUENCE</scope>
    <source>
        <strain evidence="2">F2-12</strain>
    </source>
</reference>
<dbReference type="InterPro" id="IPR055534">
    <property type="entry name" value="DUF7110"/>
</dbReference>
<evidence type="ECO:0000313" key="2">
    <source>
        <dbReference type="EMBL" id="MCQ4334554.1"/>
    </source>
</evidence>
<dbReference type="EMBL" id="JAHLKM010000028">
    <property type="protein sequence ID" value="MCQ4334554.1"/>
    <property type="molecule type" value="Genomic_DNA"/>
</dbReference>
<comment type="caution">
    <text evidence="2">The sequence shown here is derived from an EMBL/GenBank/DDBJ whole genome shotgun (WGS) entry which is preliminary data.</text>
</comment>
<dbReference type="RefSeq" id="WP_256030617.1">
    <property type="nucleotide sequence ID" value="NZ_JAHLKM010000028.1"/>
</dbReference>
<feature type="region of interest" description="Disordered" evidence="1">
    <location>
        <begin position="77"/>
        <end position="109"/>
    </location>
</feature>
<evidence type="ECO:0000313" key="3">
    <source>
        <dbReference type="Proteomes" id="UP001139494"/>
    </source>
</evidence>
<protein>
    <submittedName>
        <fullName evidence="2">Uncharacterized protein</fullName>
    </submittedName>
</protein>
<keyword evidence="3" id="KW-1185">Reference proteome</keyword>
<proteinExistence type="predicted"/>
<sequence length="211" mass="23772">MTSRVYRLHSTLELQLEDVHEFFDEYELPVEIEDVEVTRRNNTLIVSAVAAENNISKYTPTAQLKASITENRLYETEDGWQETPPENQEGGASVGDDDGPQWGNFGDGGQMQEQELEVNSKLVEYACFKGDRETVLQNTALQYPMFEVLCGLAKYADKGALTAIAAVDDELEAVRIVDGEERAASVEVIDDPRERESENTVNWRDNKFISE</sequence>
<evidence type="ECO:0000256" key="1">
    <source>
        <dbReference type="SAM" id="MobiDB-lite"/>
    </source>
</evidence>
<dbReference type="Pfam" id="PF23422">
    <property type="entry name" value="DUF7110"/>
    <property type="match status" value="1"/>
</dbReference>
<name>A0A9R1CVV8_9EURY</name>
<gene>
    <name evidence="2" type="ORF">KM295_13935</name>
</gene>
<dbReference type="Proteomes" id="UP001139494">
    <property type="component" value="Unassembled WGS sequence"/>
</dbReference>